<evidence type="ECO:0000313" key="4">
    <source>
        <dbReference type="Proteomes" id="UP001208186"/>
    </source>
</evidence>
<evidence type="ECO:0000313" key="5">
    <source>
        <dbReference type="Proteomes" id="UP001209746"/>
    </source>
</evidence>
<dbReference type="Proteomes" id="UP001209746">
    <property type="component" value="Unassembled WGS sequence"/>
</dbReference>
<proteinExistence type="predicted"/>
<organism evidence="3 5">
    <name type="scientific">Halapricum hydrolyticum</name>
    <dbReference type="NCBI Taxonomy" id="2979991"/>
    <lineage>
        <taxon>Archaea</taxon>
        <taxon>Methanobacteriati</taxon>
        <taxon>Methanobacteriota</taxon>
        <taxon>Stenosarchaea group</taxon>
        <taxon>Halobacteria</taxon>
        <taxon>Halobacteriales</taxon>
        <taxon>Haloarculaceae</taxon>
        <taxon>Halapricum</taxon>
    </lineage>
</organism>
<dbReference type="Proteomes" id="UP001208186">
    <property type="component" value="Unassembled WGS sequence"/>
</dbReference>
<feature type="transmembrane region" description="Helical" evidence="1">
    <location>
        <begin position="31"/>
        <end position="51"/>
    </location>
</feature>
<protein>
    <submittedName>
        <fullName evidence="3">Uncharacterized protein</fullName>
    </submittedName>
</protein>
<name>A0AAE3LEQ4_9EURY</name>
<feature type="transmembrane region" description="Helical" evidence="1">
    <location>
        <begin position="7"/>
        <end position="25"/>
    </location>
</feature>
<keyword evidence="1" id="KW-0472">Membrane</keyword>
<gene>
    <name evidence="3" type="ORF">OB914_07035</name>
    <name evidence="2" type="ORF">OB916_05700</name>
</gene>
<dbReference type="EMBL" id="JAOPKC010000003">
    <property type="protein sequence ID" value="MCU4717557.1"/>
    <property type="molecule type" value="Genomic_DNA"/>
</dbReference>
<dbReference type="RefSeq" id="WP_315908320.1">
    <property type="nucleotide sequence ID" value="NZ_JAOPKC010000003.1"/>
</dbReference>
<dbReference type="EMBL" id="JAOPKD010000004">
    <property type="protein sequence ID" value="MCU4726721.1"/>
    <property type="molecule type" value="Genomic_DNA"/>
</dbReference>
<keyword evidence="4" id="KW-1185">Reference proteome</keyword>
<reference evidence="3" key="1">
    <citation type="submission" date="2023-02" db="EMBL/GenBank/DDBJ databases">
        <title>Enrichment on poylsaccharides allowed isolation of novel metabolic and taxonomic groups of Haloarchaea.</title>
        <authorList>
            <person name="Sorokin D.Y."/>
            <person name="Elcheninov A.G."/>
            <person name="Khizhniak T.V."/>
            <person name="Kolganova T.V."/>
            <person name="Kublanov I.V."/>
        </authorList>
    </citation>
    <scope>NUCLEOTIDE SEQUENCE</scope>
    <source>
        <strain evidence="2 4">HArc-curdl5-1</strain>
        <strain evidence="3">HArc-curdl7</strain>
    </source>
</reference>
<keyword evidence="1" id="KW-0812">Transmembrane</keyword>
<sequence length="126" mass="12929">MHDRIERVTGAITSTALVAAGVLLAPAFAGLGASLALAAVTLGVTVLAFLAREEIGALAPVPWLRLHFETVWAGAAAATLVLVAFAGATSAELQTLGAVVGLLGLFNYLLRPIYFTLGNVFARVAK</sequence>
<accession>A0AAE3LEQ4</accession>
<evidence type="ECO:0000313" key="2">
    <source>
        <dbReference type="EMBL" id="MCU4717557.1"/>
    </source>
</evidence>
<evidence type="ECO:0000313" key="3">
    <source>
        <dbReference type="EMBL" id="MCU4726721.1"/>
    </source>
</evidence>
<feature type="transmembrane region" description="Helical" evidence="1">
    <location>
        <begin position="63"/>
        <end position="87"/>
    </location>
</feature>
<dbReference type="AlphaFoldDB" id="A0AAE3LEQ4"/>
<feature type="transmembrane region" description="Helical" evidence="1">
    <location>
        <begin position="93"/>
        <end position="110"/>
    </location>
</feature>
<keyword evidence="1" id="KW-1133">Transmembrane helix</keyword>
<comment type="caution">
    <text evidence="3">The sequence shown here is derived from an EMBL/GenBank/DDBJ whole genome shotgun (WGS) entry which is preliminary data.</text>
</comment>
<evidence type="ECO:0000256" key="1">
    <source>
        <dbReference type="SAM" id="Phobius"/>
    </source>
</evidence>